<evidence type="ECO:0000259" key="7">
    <source>
        <dbReference type="Pfam" id="PF25917"/>
    </source>
</evidence>
<accession>A0A2H0V302</accession>
<dbReference type="InterPro" id="IPR006143">
    <property type="entry name" value="RND_pump_MFP"/>
</dbReference>
<dbReference type="PANTHER" id="PTHR32347">
    <property type="entry name" value="EFFLUX SYSTEM COMPONENT YKNX-RELATED"/>
    <property type="match status" value="1"/>
</dbReference>
<keyword evidence="6" id="KW-1133">Transmembrane helix</keyword>
<evidence type="ECO:0000256" key="6">
    <source>
        <dbReference type="SAM" id="Phobius"/>
    </source>
</evidence>
<comment type="similarity">
    <text evidence="2">Belongs to the membrane fusion protein (MFP) (TC 8.A.1) family.</text>
</comment>
<dbReference type="Gene3D" id="1.10.287.470">
    <property type="entry name" value="Helix hairpin bin"/>
    <property type="match status" value="1"/>
</dbReference>
<evidence type="ECO:0000313" key="9">
    <source>
        <dbReference type="EMBL" id="PIR93477.1"/>
    </source>
</evidence>
<evidence type="ECO:0000256" key="5">
    <source>
        <dbReference type="SAM" id="MobiDB-lite"/>
    </source>
</evidence>
<dbReference type="GO" id="GO:0030313">
    <property type="term" value="C:cell envelope"/>
    <property type="evidence" value="ECO:0007669"/>
    <property type="project" value="UniProtKB-SubCell"/>
</dbReference>
<dbReference type="NCBIfam" id="TIGR01730">
    <property type="entry name" value="RND_mfp"/>
    <property type="match status" value="1"/>
</dbReference>
<keyword evidence="6" id="KW-0472">Membrane</keyword>
<protein>
    <submittedName>
        <fullName evidence="9">Uncharacterized protein</fullName>
    </submittedName>
</protein>
<dbReference type="EMBL" id="PFAR01000007">
    <property type="protein sequence ID" value="PIR93477.1"/>
    <property type="molecule type" value="Genomic_DNA"/>
</dbReference>
<evidence type="ECO:0000313" key="10">
    <source>
        <dbReference type="Proteomes" id="UP000228626"/>
    </source>
</evidence>
<dbReference type="InterPro" id="IPR050465">
    <property type="entry name" value="UPF0194_transport"/>
</dbReference>
<sequence>MKKITQLIKSRKIIWPAVIIIIMLAGGGYFLYQKTTSGEQSVKYVTQKAAKGMLISLISGTGQVSTSNQVDIKPKVSGNITLLNASNGQTVKESQLLAQIDSRAAAVKVKEAQDSLAISKLELDELLAPVDEYTLIQAENTLADAQDSLTKLKMTQANDYQDGLKNKQSAEDNLNKAYEDAYNNIAEAFLDLPDIMTGNYDILFSYGIGESELPFGNKQNNSALLSSFYIVNDYDNAGVFEKYLNIAEKDYQAAKKSYDDNFDDYKKTGRSADREAVKSLLTDTIGTVKAMADSIKSATNLIDFWVEYRSGRNLKIYNVVTSYQADLNSYISQVNSNFSTLLSAQRSIDDYRESIVQTDRSLAEMAQNHPLELAAAERSLLEKEKKLADLKVGATELEIKSKQLSVRQKQNSLTDAQQGYADYFIRAPFNGTVVNVGVARGDSISSATVIASLITNQKIAEVALNEIDAARIKTGQKATLQFDAVGDLSITGEVVEIDAIGTVSQGVVSYNVKIAFDVQDERVKPGMSVSASIIIESKQDVLLAPVGAVKSSGAGSYVEVLVDGQPQRKTVTVGSASDTMIEITGGLEEGGEIITQTINNGASAAASQNTSSGQNGQPGFGGELRMLR</sequence>
<proteinExistence type="inferred from homology"/>
<feature type="transmembrane region" description="Helical" evidence="6">
    <location>
        <begin position="12"/>
        <end position="32"/>
    </location>
</feature>
<dbReference type="Gene3D" id="2.40.50.100">
    <property type="match status" value="1"/>
</dbReference>
<comment type="subcellular location">
    <subcellularLocation>
        <location evidence="1">Cell envelope</location>
    </subcellularLocation>
</comment>
<dbReference type="InterPro" id="IPR058636">
    <property type="entry name" value="Beta-barrel_YknX"/>
</dbReference>
<feature type="compositionally biased region" description="Polar residues" evidence="5">
    <location>
        <begin position="604"/>
        <end position="615"/>
    </location>
</feature>
<dbReference type="InterPro" id="IPR058625">
    <property type="entry name" value="MdtA-like_BSH"/>
</dbReference>
<evidence type="ECO:0000256" key="2">
    <source>
        <dbReference type="ARBA" id="ARBA00009477"/>
    </source>
</evidence>
<feature type="domain" description="YknX-like beta-barrel" evidence="8">
    <location>
        <begin position="462"/>
        <end position="533"/>
    </location>
</feature>
<dbReference type="Proteomes" id="UP000228626">
    <property type="component" value="Unassembled WGS sequence"/>
</dbReference>
<keyword evidence="3 4" id="KW-0175">Coiled coil</keyword>
<evidence type="ECO:0000259" key="8">
    <source>
        <dbReference type="Pfam" id="PF25990"/>
    </source>
</evidence>
<name>A0A2H0V302_9BACT</name>
<dbReference type="Gene3D" id="2.40.420.20">
    <property type="match status" value="1"/>
</dbReference>
<keyword evidence="6" id="KW-0812">Transmembrane</keyword>
<dbReference type="AlphaFoldDB" id="A0A2H0V302"/>
<gene>
    <name evidence="9" type="ORF">COT99_00640</name>
</gene>
<dbReference type="Gene3D" id="2.40.30.170">
    <property type="match status" value="1"/>
</dbReference>
<evidence type="ECO:0000256" key="4">
    <source>
        <dbReference type="SAM" id="Coils"/>
    </source>
</evidence>
<feature type="region of interest" description="Disordered" evidence="5">
    <location>
        <begin position="604"/>
        <end position="628"/>
    </location>
</feature>
<dbReference type="PANTHER" id="PTHR32347:SF23">
    <property type="entry name" value="BLL5650 PROTEIN"/>
    <property type="match status" value="1"/>
</dbReference>
<reference evidence="10" key="1">
    <citation type="submission" date="2017-09" db="EMBL/GenBank/DDBJ databases">
        <title>Depth-based differentiation of microbial function through sediment-hosted aquifers and enrichment of novel symbionts in the deep terrestrial subsurface.</title>
        <authorList>
            <person name="Probst A.J."/>
            <person name="Ladd B."/>
            <person name="Jarett J.K."/>
            <person name="Geller-Mcgrath D.E."/>
            <person name="Sieber C.M.K."/>
            <person name="Emerson J.B."/>
            <person name="Anantharaman K."/>
            <person name="Thomas B.C."/>
            <person name="Malmstrom R."/>
            <person name="Stieglmeier M."/>
            <person name="Klingl A."/>
            <person name="Woyke T."/>
            <person name="Ryan C.M."/>
            <person name="Banfield J.F."/>
        </authorList>
    </citation>
    <scope>NUCLEOTIDE SEQUENCE [LARGE SCALE GENOMIC DNA]</scope>
</reference>
<comment type="caution">
    <text evidence="9">The sequence shown here is derived from an EMBL/GenBank/DDBJ whole genome shotgun (WGS) entry which is preliminary data.</text>
</comment>
<evidence type="ECO:0000256" key="3">
    <source>
        <dbReference type="ARBA" id="ARBA00023054"/>
    </source>
</evidence>
<dbReference type="GO" id="GO:0016020">
    <property type="term" value="C:membrane"/>
    <property type="evidence" value="ECO:0007669"/>
    <property type="project" value="InterPro"/>
</dbReference>
<organism evidence="9 10">
    <name type="scientific">Candidatus Falkowbacteria bacterium CG10_big_fil_rev_8_21_14_0_10_43_10</name>
    <dbReference type="NCBI Taxonomy" id="1974567"/>
    <lineage>
        <taxon>Bacteria</taxon>
        <taxon>Candidatus Falkowiibacteriota</taxon>
    </lineage>
</organism>
<dbReference type="Pfam" id="PF25917">
    <property type="entry name" value="BSH_RND"/>
    <property type="match status" value="1"/>
</dbReference>
<feature type="domain" description="Multidrug resistance protein MdtA-like barrel-sandwich hybrid" evidence="7">
    <location>
        <begin position="68"/>
        <end position="451"/>
    </location>
</feature>
<evidence type="ECO:0000256" key="1">
    <source>
        <dbReference type="ARBA" id="ARBA00004196"/>
    </source>
</evidence>
<dbReference type="Pfam" id="PF25990">
    <property type="entry name" value="Beta-barrel_YknX"/>
    <property type="match status" value="1"/>
</dbReference>
<dbReference type="SUPFAM" id="SSF111369">
    <property type="entry name" value="HlyD-like secretion proteins"/>
    <property type="match status" value="1"/>
</dbReference>
<dbReference type="GO" id="GO:0022857">
    <property type="term" value="F:transmembrane transporter activity"/>
    <property type="evidence" value="ECO:0007669"/>
    <property type="project" value="InterPro"/>
</dbReference>
<feature type="coiled-coil region" evidence="4">
    <location>
        <begin position="135"/>
        <end position="184"/>
    </location>
</feature>